<dbReference type="GeneID" id="119730905"/>
<keyword evidence="3 4" id="KW-0862">Zinc</keyword>
<dbReference type="PANTHER" id="PTHR16295:SF10">
    <property type="entry name" value="EXPRESSED PROTEIN"/>
    <property type="match status" value="1"/>
</dbReference>
<dbReference type="InterPro" id="IPR013083">
    <property type="entry name" value="Znf_RING/FYVE/PHD"/>
</dbReference>
<feature type="domain" description="TRAF-type" evidence="6">
    <location>
        <begin position="29"/>
        <end position="94"/>
    </location>
</feature>
<feature type="compositionally biased region" description="Pro residues" evidence="5">
    <location>
        <begin position="513"/>
        <end position="524"/>
    </location>
</feature>
<feature type="compositionally biased region" description="Polar residues" evidence="5">
    <location>
        <begin position="608"/>
        <end position="620"/>
    </location>
</feature>
<feature type="compositionally biased region" description="Polar residues" evidence="5">
    <location>
        <begin position="442"/>
        <end position="452"/>
    </location>
</feature>
<feature type="compositionally biased region" description="Polar residues" evidence="5">
    <location>
        <begin position="566"/>
        <end position="580"/>
    </location>
</feature>
<dbReference type="Proteomes" id="UP000887568">
    <property type="component" value="Unplaced"/>
</dbReference>
<protein>
    <recommendedName>
        <fullName evidence="6">TRAF-type domain-containing protein</fullName>
    </recommendedName>
</protein>
<feature type="region of interest" description="Disordered" evidence="5">
    <location>
        <begin position="178"/>
        <end position="253"/>
    </location>
</feature>
<dbReference type="GO" id="GO:0008270">
    <property type="term" value="F:zinc ion binding"/>
    <property type="evidence" value="ECO:0007669"/>
    <property type="project" value="UniProtKB-KW"/>
</dbReference>
<keyword evidence="2 4" id="KW-0863">Zinc-finger</keyword>
<dbReference type="RefSeq" id="XP_038059897.1">
    <property type="nucleotide sequence ID" value="XM_038203969.1"/>
</dbReference>
<dbReference type="OrthoDB" id="193703at2759"/>
<name>A0A914A7Q9_PATMI</name>
<keyword evidence="1 4" id="KW-0479">Metal-binding</keyword>
<feature type="compositionally biased region" description="Polar residues" evidence="5">
    <location>
        <begin position="541"/>
        <end position="557"/>
    </location>
</feature>
<accession>A0A914A7Q9</accession>
<evidence type="ECO:0000256" key="5">
    <source>
        <dbReference type="SAM" id="MobiDB-lite"/>
    </source>
</evidence>
<dbReference type="Pfam" id="PF21366">
    <property type="entry name" value="TRAFD1-XIAF1_ZnF"/>
    <property type="match status" value="1"/>
</dbReference>
<dbReference type="PROSITE" id="PS50145">
    <property type="entry name" value="ZF_TRAF"/>
    <property type="match status" value="1"/>
</dbReference>
<feature type="region of interest" description="Disordered" evidence="5">
    <location>
        <begin position="657"/>
        <end position="813"/>
    </location>
</feature>
<evidence type="ECO:0000256" key="4">
    <source>
        <dbReference type="PROSITE-ProRule" id="PRU00207"/>
    </source>
</evidence>
<organism evidence="7 8">
    <name type="scientific">Patiria miniata</name>
    <name type="common">Bat star</name>
    <name type="synonym">Asterina miniata</name>
    <dbReference type="NCBI Taxonomy" id="46514"/>
    <lineage>
        <taxon>Eukaryota</taxon>
        <taxon>Metazoa</taxon>
        <taxon>Echinodermata</taxon>
        <taxon>Eleutherozoa</taxon>
        <taxon>Asterozoa</taxon>
        <taxon>Asteroidea</taxon>
        <taxon>Valvatacea</taxon>
        <taxon>Valvatida</taxon>
        <taxon>Asterinidae</taxon>
        <taxon>Patiria</taxon>
    </lineage>
</organism>
<dbReference type="RefSeq" id="XP_038059896.1">
    <property type="nucleotide sequence ID" value="XM_038203968.1"/>
</dbReference>
<feature type="zinc finger region" description="TRAF-type" evidence="4">
    <location>
        <begin position="29"/>
        <end position="94"/>
    </location>
</feature>
<dbReference type="InterPro" id="IPR051986">
    <property type="entry name" value="Innate_Immune_Apopt_Reg"/>
</dbReference>
<feature type="compositionally biased region" description="Basic and acidic residues" evidence="5">
    <location>
        <begin position="236"/>
        <end position="245"/>
    </location>
</feature>
<dbReference type="OMA" id="MEEHNDE"/>
<evidence type="ECO:0000313" key="7">
    <source>
        <dbReference type="EnsemblMetazoa" id="XP_038059897.1"/>
    </source>
</evidence>
<dbReference type="EnsemblMetazoa" id="XM_038203969.1">
    <property type="protein sequence ID" value="XP_038059897.1"/>
    <property type="gene ID" value="LOC119730905"/>
</dbReference>
<dbReference type="GO" id="GO:0005739">
    <property type="term" value="C:mitochondrion"/>
    <property type="evidence" value="ECO:0007669"/>
    <property type="project" value="TreeGrafter"/>
</dbReference>
<evidence type="ECO:0000256" key="1">
    <source>
        <dbReference type="ARBA" id="ARBA00022723"/>
    </source>
</evidence>
<dbReference type="AlphaFoldDB" id="A0A914A7Q9"/>
<dbReference type="InterPro" id="IPR001293">
    <property type="entry name" value="Znf_TRAF"/>
</dbReference>
<dbReference type="InterPro" id="IPR049439">
    <property type="entry name" value="TRAFD1-XIAF1_Znf"/>
</dbReference>
<proteinExistence type="predicted"/>
<keyword evidence="8" id="KW-1185">Reference proteome</keyword>
<feature type="region of interest" description="Disordered" evidence="5">
    <location>
        <begin position="269"/>
        <end position="296"/>
    </location>
</feature>
<evidence type="ECO:0000313" key="8">
    <source>
        <dbReference type="Proteomes" id="UP000887568"/>
    </source>
</evidence>
<evidence type="ECO:0000256" key="3">
    <source>
        <dbReference type="ARBA" id="ARBA00022833"/>
    </source>
</evidence>
<feature type="region of interest" description="Disordered" evidence="5">
    <location>
        <begin position="363"/>
        <end position="390"/>
    </location>
</feature>
<dbReference type="EnsemblMetazoa" id="XM_038203968.1">
    <property type="protein sequence ID" value="XP_038059896.1"/>
    <property type="gene ID" value="LOC119730905"/>
</dbReference>
<feature type="region of interest" description="Disordered" evidence="5">
    <location>
        <begin position="442"/>
        <end position="633"/>
    </location>
</feature>
<dbReference type="PANTHER" id="PTHR16295">
    <property type="entry name" value="TRAF-TYPE ZINC FINGER PROTEIN-RELATED"/>
    <property type="match status" value="1"/>
</dbReference>
<evidence type="ECO:0000256" key="2">
    <source>
        <dbReference type="ARBA" id="ARBA00022771"/>
    </source>
</evidence>
<feature type="compositionally biased region" description="Acidic residues" evidence="5">
    <location>
        <begin position="269"/>
        <end position="281"/>
    </location>
</feature>
<feature type="compositionally biased region" description="Basic and acidic residues" evidence="5">
    <location>
        <begin position="204"/>
        <end position="224"/>
    </location>
</feature>
<dbReference type="CTD" id="10906"/>
<evidence type="ECO:0000259" key="6">
    <source>
        <dbReference type="PROSITE" id="PS50145"/>
    </source>
</evidence>
<reference evidence="7" key="1">
    <citation type="submission" date="2022-11" db="UniProtKB">
        <authorList>
            <consortium name="EnsemblMetazoa"/>
        </authorList>
    </citation>
    <scope>IDENTIFICATION</scope>
</reference>
<sequence length="813" mass="90729">MMAKDQDPSATEFCSNCKRDIPSVNYLMHQNHCSRNIVLCSKCEEPVPRTEMDQHNEENHVKVTCKCGEAVEKCQQEEHDAEHCPQRQVTCEYCEMGMDFKNHAEHKDFCGSRTEPCPKCSRYIYFRDKVRHEATDCKYPEVKPVKPNPFQSTAAVRDPYLQNDLLFRSAKSNRLPSGLLGQFTGPPLLRPGTKGYPSGLGAGEGRRGLFDGGFGDRKQRKNQDRVQNVMTRNPARGREKNEERALLQSATSQEELDHRLAQHLAQDLPDDSWYDSDDLSEDVAHPSSGPPPAYDEFQDDIAIQELIKDSYSIPAINTFQEQGTALGDLTLPCEFCQRPIPAETLIQHQSGCRPDLACHPKEETAQTNNSRPRGPSHPQPPSEVLNNFNYGSTFPGYSSLDRSDSPHNYDEDNLLMLPCEFCEILLPADALPMHQVNCSENRTVTPAPTTFDPSPGSYPTRRGGSNESPIRPKPHRVQRPQDFPVRPRKHQDEQAFADPSIDDDDIDVDAIPAPVPKPRNPPQPKSRHPRNTVPLAPQFPSDASQQGTGQQPSFARSTSEKYLHGTSRNPRPTATVSSMPSGGAVRETKIKNTAASGQSRYREERPQSKSSARVQETLQGLQDAPPDDYSEEGLKKLLGTKLLTGPDGETYAYTQVKYNPFSKPKTTNFPQPSGLEMDDHPSALLPQFNPAVAQDRPPPHQHQSSGARQKVRHDRHQHKDGNRGNGGAYHPSFPNAANPRKGGDSERRGNSGGTRRPKQPSASTTVTLDPDGLVSPLRVKEEPNTHRTSNQKQGQRRRTPAQRNTRLREDPVL</sequence>
<dbReference type="Gene3D" id="3.30.40.10">
    <property type="entry name" value="Zinc/RING finger domain, C3HC4 (zinc finger)"/>
    <property type="match status" value="2"/>
</dbReference>